<dbReference type="UniPathway" id="UPA00378"/>
<keyword evidence="10 18" id="KW-1133">Transmembrane helix</keyword>
<dbReference type="Gene3D" id="3.90.550.10">
    <property type="entry name" value="Spore Coat Polysaccharide Biosynthesis Protein SpsA, Chain A"/>
    <property type="match status" value="1"/>
</dbReference>
<accession>A0A7S4V9I0</accession>
<organism evidence="19">
    <name type="scientific">Alexandrium monilatum</name>
    <dbReference type="NCBI Taxonomy" id="311494"/>
    <lineage>
        <taxon>Eukaryota</taxon>
        <taxon>Sar</taxon>
        <taxon>Alveolata</taxon>
        <taxon>Dinophyceae</taxon>
        <taxon>Gonyaulacales</taxon>
        <taxon>Pyrocystaceae</taxon>
        <taxon>Alexandrium</taxon>
    </lineage>
</organism>
<comment type="catalytic activity">
    <reaction evidence="16">
        <text>N(4)-(alpha-D-Man-(1-&gt;3)-[alpha-D-Man-(1-&gt;3)-[alpha-D-Man-(1-&gt;6)]-alpha-D-Man-(1-&gt;6)]-beta-D-Man-(1-&gt;4)-beta-D-GlcNAc-(1-&gt;4)-beta-D-GlcNAc)-L-asparaginyl-[protein] (N-glucan mannose isomer 5A1,2) + UDP-N-acetyl-alpha-D-glucosamine = N(4)-{beta-D-GlcNAc-(1-&gt;2)-alpha-D-Man-(1-&gt;3)-[alpha-D-Man-(1-&gt;3)-[alpha-D-Man-(1-&gt;6)]-alpha-D-Man-(1-&gt;6)]-beta-D-Man-(1-&gt;4)-beta-D-GlcNAc-(1-&gt;4)-beta-D-GlcNAc}-L-asparaginyl-[protein] + UDP + H(+)</text>
        <dbReference type="Rhea" id="RHEA:11456"/>
        <dbReference type="Rhea" id="RHEA-COMP:14367"/>
        <dbReference type="Rhea" id="RHEA-COMP:14368"/>
        <dbReference type="ChEBI" id="CHEBI:15378"/>
        <dbReference type="ChEBI" id="CHEBI:57705"/>
        <dbReference type="ChEBI" id="CHEBI:58223"/>
        <dbReference type="ChEBI" id="CHEBI:59087"/>
        <dbReference type="ChEBI" id="CHEBI:60625"/>
        <dbReference type="EC" id="2.4.1.101"/>
    </reaction>
</comment>
<comment type="cofactor">
    <cofactor evidence="1">
        <name>Mn(2+)</name>
        <dbReference type="ChEBI" id="CHEBI:29035"/>
    </cofactor>
</comment>
<name>A0A7S4V9I0_9DINO</name>
<dbReference type="InterPro" id="IPR029044">
    <property type="entry name" value="Nucleotide-diphossugar_trans"/>
</dbReference>
<evidence type="ECO:0000256" key="11">
    <source>
        <dbReference type="ARBA" id="ARBA00023034"/>
    </source>
</evidence>
<evidence type="ECO:0000256" key="9">
    <source>
        <dbReference type="ARBA" id="ARBA00022968"/>
    </source>
</evidence>
<comment type="pathway">
    <text evidence="3">Protein modification; protein glycosylation.</text>
</comment>
<dbReference type="EMBL" id="HBNR01017119">
    <property type="protein sequence ID" value="CAE4571666.1"/>
    <property type="molecule type" value="Transcribed_RNA"/>
</dbReference>
<keyword evidence="8" id="KW-0479">Metal-binding</keyword>
<feature type="region of interest" description="Disordered" evidence="17">
    <location>
        <begin position="1"/>
        <end position="26"/>
    </location>
</feature>
<feature type="compositionally biased region" description="Basic residues" evidence="17">
    <location>
        <begin position="8"/>
        <end position="23"/>
    </location>
</feature>
<keyword evidence="12 18" id="KW-0472">Membrane</keyword>
<evidence type="ECO:0000256" key="2">
    <source>
        <dbReference type="ARBA" id="ARBA00004323"/>
    </source>
</evidence>
<evidence type="ECO:0000256" key="15">
    <source>
        <dbReference type="ARBA" id="ARBA00041712"/>
    </source>
</evidence>
<evidence type="ECO:0000256" key="18">
    <source>
        <dbReference type="SAM" id="Phobius"/>
    </source>
</evidence>
<evidence type="ECO:0000256" key="13">
    <source>
        <dbReference type="ARBA" id="ARBA00023211"/>
    </source>
</evidence>
<keyword evidence="6" id="KW-0808">Transferase</keyword>
<evidence type="ECO:0000256" key="6">
    <source>
        <dbReference type="ARBA" id="ARBA00022679"/>
    </source>
</evidence>
<proteinExistence type="inferred from homology"/>
<evidence type="ECO:0000256" key="12">
    <source>
        <dbReference type="ARBA" id="ARBA00023136"/>
    </source>
</evidence>
<dbReference type="InterPro" id="IPR004139">
    <property type="entry name" value="Glyco_trans_13"/>
</dbReference>
<dbReference type="PANTHER" id="PTHR10468">
    <property type="entry name" value="PROTEIN O-LINKED-MANNOSE BETA-1,2-N-ACETYLGLUCOSAMINYLTRANSFERASE 1/ALPHA-1,3-MANNOSYL-GLYCOPROTEIN 2-BETA-N-ACETYLGLUCOSAMINYLTRANSFERASE"/>
    <property type="match status" value="1"/>
</dbReference>
<keyword evidence="7 18" id="KW-0812">Transmembrane</keyword>
<evidence type="ECO:0000256" key="14">
    <source>
        <dbReference type="ARBA" id="ARBA00038949"/>
    </source>
</evidence>
<evidence type="ECO:0000256" key="17">
    <source>
        <dbReference type="SAM" id="MobiDB-lite"/>
    </source>
</evidence>
<dbReference type="AlphaFoldDB" id="A0A7S4V9I0"/>
<sequence>MTSSGSGRRGKVSMRRAPAKRGRGQREAAVESVLPGGGFVLALLAIAGIGLLGCLAVYFHLQRVEKGRFPGFSSDGGGGLLHLRGGTGGHPGPDHSPLAQLTPAPLPAKPVPAASGQGAGPAAARVLPAAVPPRGAAGPAVAQQAPARVPVQLPPATPPGLQRLTAAQVGPPVVAVPAHAPLPPPAPAPPGLAPPALAGLRCDWRQHNAKYLGEFAEAGSSREYDLREAGQRCEDLEDQCAGVTCATQTSRCSPRRGTPFLAASPDSEVSYTKSCKGLGPAFLPPTGGVISNKRFPGGFRLAQALPGGVTGSPDATLDQASAQATFPPLGFGRAVLVVIAHNQPECLQKCLDSIAGQPRSDLDVFKLAVSLDDPDSFQKMEAVIQPYQSTLAIQVWHKPASQAPARQTSAKTVTKISEHFRFALTESFDIRGFEYAIFLENDLTVSADFLWYFRATAPLLEQDPTLFCVSAWNDNGFRGVVWNAQRLFRTDYFPGLGWMIHKNTWASLRSKWPRFPSTGWDHWLRHGSGLRPRECVVPEVPRTHHFGTHGTNVHKGSQLARTLENMELSRLEPGKLGSLSYLLNDSYAASIREFLRGEPLMPLSQVERLAAQRGPGELVVVPYTRETYKDVAKRLQISGAQPRTAHRGIVITRHPQSHTVIALVDRRHGEDVLPEQELWRPHPQRQVSKAQPGESCDGLCLRLGKRCQDRELEFVNNCEAMQREFPCEDGCGHQVGQEIPAYVHDRSRDTALQCLVTDDAIPTCGAHVPVTTRLCVCVPP</sequence>
<evidence type="ECO:0000256" key="7">
    <source>
        <dbReference type="ARBA" id="ARBA00022692"/>
    </source>
</evidence>
<dbReference type="Pfam" id="PF03071">
    <property type="entry name" value="GNT-I"/>
    <property type="match status" value="1"/>
</dbReference>
<keyword evidence="11" id="KW-0333">Golgi apparatus</keyword>
<evidence type="ECO:0000256" key="16">
    <source>
        <dbReference type="ARBA" id="ARBA00049421"/>
    </source>
</evidence>
<dbReference type="GO" id="GO:0000139">
    <property type="term" value="C:Golgi membrane"/>
    <property type="evidence" value="ECO:0007669"/>
    <property type="project" value="UniProtKB-SubCell"/>
</dbReference>
<dbReference type="EC" id="2.4.1.101" evidence="14"/>
<evidence type="ECO:0000256" key="1">
    <source>
        <dbReference type="ARBA" id="ARBA00001936"/>
    </source>
</evidence>
<evidence type="ECO:0000256" key="5">
    <source>
        <dbReference type="ARBA" id="ARBA00022676"/>
    </source>
</evidence>
<evidence type="ECO:0000256" key="8">
    <source>
        <dbReference type="ARBA" id="ARBA00022723"/>
    </source>
</evidence>
<reference evidence="19" key="1">
    <citation type="submission" date="2021-01" db="EMBL/GenBank/DDBJ databases">
        <authorList>
            <person name="Corre E."/>
            <person name="Pelletier E."/>
            <person name="Niang G."/>
            <person name="Scheremetjew M."/>
            <person name="Finn R."/>
            <person name="Kale V."/>
            <person name="Holt S."/>
            <person name="Cochrane G."/>
            <person name="Meng A."/>
            <person name="Brown T."/>
            <person name="Cohen L."/>
        </authorList>
    </citation>
    <scope>NUCLEOTIDE SEQUENCE</scope>
    <source>
        <strain evidence="19">CCMP3105</strain>
    </source>
</reference>
<keyword evidence="5" id="KW-0328">Glycosyltransferase</keyword>
<dbReference type="GO" id="GO:0046872">
    <property type="term" value="F:metal ion binding"/>
    <property type="evidence" value="ECO:0007669"/>
    <property type="project" value="UniProtKB-KW"/>
</dbReference>
<gene>
    <name evidence="19" type="ORF">AMON00008_LOCUS11285</name>
</gene>
<dbReference type="SUPFAM" id="SSF53448">
    <property type="entry name" value="Nucleotide-diphospho-sugar transferases"/>
    <property type="match status" value="1"/>
</dbReference>
<dbReference type="InterPro" id="IPR052261">
    <property type="entry name" value="Glycosyltransferase_13"/>
</dbReference>
<evidence type="ECO:0000313" key="19">
    <source>
        <dbReference type="EMBL" id="CAE4571666.1"/>
    </source>
</evidence>
<feature type="transmembrane region" description="Helical" evidence="18">
    <location>
        <begin position="39"/>
        <end position="59"/>
    </location>
</feature>
<protein>
    <recommendedName>
        <fullName evidence="14">alpha-1,3-mannosyl-glycoprotein 2-beta-N-acetylglucosaminyltransferase</fullName>
        <ecNumber evidence="14">2.4.1.101</ecNumber>
    </recommendedName>
    <alternativeName>
        <fullName evidence="15">N-glycosyl-oligosaccharide-glycoprotein N-acetylglucosaminyltransferase I</fullName>
    </alternativeName>
</protein>
<evidence type="ECO:0000256" key="10">
    <source>
        <dbReference type="ARBA" id="ARBA00022989"/>
    </source>
</evidence>
<keyword evidence="9" id="KW-0735">Signal-anchor</keyword>
<evidence type="ECO:0000256" key="4">
    <source>
        <dbReference type="ARBA" id="ARBA00006492"/>
    </source>
</evidence>
<comment type="similarity">
    <text evidence="4">Belongs to the glycosyltransferase 13 family.</text>
</comment>
<dbReference type="GO" id="GO:0003827">
    <property type="term" value="F:alpha-1,3-mannosylglycoprotein 2-beta-N-acetylglucosaminyltransferase activity"/>
    <property type="evidence" value="ECO:0007669"/>
    <property type="project" value="UniProtKB-EC"/>
</dbReference>
<evidence type="ECO:0000256" key="3">
    <source>
        <dbReference type="ARBA" id="ARBA00004922"/>
    </source>
</evidence>
<dbReference type="FunFam" id="3.90.550.10:FF:000252">
    <property type="entry name" value="Protein O-linked-mannose beta-1,2-N-acetylglucosaminyltransferase 1"/>
    <property type="match status" value="1"/>
</dbReference>
<dbReference type="PANTHER" id="PTHR10468:SF0">
    <property type="entry name" value="ALPHA-1,3-MANNOSYL-GLYCOPROTEIN 2-BETA-N-ACETYLGLUCOSAMINYLTRANSFERASE"/>
    <property type="match status" value="1"/>
</dbReference>
<comment type="subcellular location">
    <subcellularLocation>
        <location evidence="2">Golgi apparatus membrane</location>
        <topology evidence="2">Single-pass type II membrane protein</topology>
    </subcellularLocation>
</comment>
<keyword evidence="13" id="KW-0464">Manganese</keyword>